<dbReference type="SMART" id="SM00271">
    <property type="entry name" value="DnaJ"/>
    <property type="match status" value="1"/>
</dbReference>
<dbReference type="PANTHER" id="PTHR24074">
    <property type="entry name" value="CO-CHAPERONE PROTEIN DJLA"/>
    <property type="match status" value="1"/>
</dbReference>
<evidence type="ECO:0000259" key="2">
    <source>
        <dbReference type="PROSITE" id="PS50076"/>
    </source>
</evidence>
<feature type="domain" description="J" evidence="2">
    <location>
        <begin position="54"/>
        <end position="116"/>
    </location>
</feature>
<dbReference type="Pfam" id="PF00226">
    <property type="entry name" value="DnaJ"/>
    <property type="match status" value="1"/>
</dbReference>
<accession>A0A7T0G3D3</accession>
<reference evidence="4" key="1">
    <citation type="submission" date="2020-02" db="EMBL/GenBank/DDBJ databases">
        <title>Genomic and physiological characterization of two novel Nitrospinaceae genera.</title>
        <authorList>
            <person name="Mueller A.J."/>
            <person name="Jung M.-Y."/>
            <person name="Strachan C.R."/>
            <person name="Herbold C.W."/>
            <person name="Kirkegaard R.H."/>
            <person name="Daims H."/>
        </authorList>
    </citation>
    <scope>NUCLEOTIDE SEQUENCE [LARGE SCALE GENOMIC DNA]</scope>
</reference>
<sequence length="116" mass="13671">MIKRLFDIAKANWGDWRERQDASADPSRQNFTEQDYFQPESPPPRNAQSDRLAGFYANLELQPGATKDEVKKAWRRLMKQYHPDLHSQDPQKKQVAEELTQRLTEAYHTLNKELSK</sequence>
<feature type="region of interest" description="Disordered" evidence="1">
    <location>
        <begin position="17"/>
        <end position="49"/>
    </location>
</feature>
<dbReference type="PROSITE" id="PS50076">
    <property type="entry name" value="DNAJ_2"/>
    <property type="match status" value="1"/>
</dbReference>
<name>A0A7T0G3D3_9BACT</name>
<dbReference type="KEGG" id="nva:G3M78_06900"/>
<dbReference type="AlphaFoldDB" id="A0A7T0G3D3"/>
<evidence type="ECO:0000313" key="4">
    <source>
        <dbReference type="Proteomes" id="UP000594464"/>
    </source>
</evidence>
<dbReference type="InterPro" id="IPR036869">
    <property type="entry name" value="J_dom_sf"/>
</dbReference>
<dbReference type="EMBL" id="CP048620">
    <property type="protein sequence ID" value="QPJ65131.1"/>
    <property type="molecule type" value="Genomic_DNA"/>
</dbReference>
<proteinExistence type="predicted"/>
<dbReference type="Gene3D" id="1.10.287.110">
    <property type="entry name" value="DnaJ domain"/>
    <property type="match status" value="1"/>
</dbReference>
<feature type="compositionally biased region" description="Polar residues" evidence="1">
    <location>
        <begin position="26"/>
        <end position="35"/>
    </location>
</feature>
<protein>
    <submittedName>
        <fullName evidence="3">J domain-containing protein</fullName>
    </submittedName>
</protein>
<organism evidence="3 4">
    <name type="scientific">Candidatus Nitrohelix vancouverensis</name>
    <dbReference type="NCBI Taxonomy" id="2705534"/>
    <lineage>
        <taxon>Bacteria</taxon>
        <taxon>Pseudomonadati</taxon>
        <taxon>Nitrospinota/Tectimicrobiota group</taxon>
        <taxon>Nitrospinota</taxon>
        <taxon>Nitrospinia</taxon>
        <taxon>Nitrospinales</taxon>
        <taxon>Nitrospinaceae</taxon>
        <taxon>Candidatus Nitrohelix</taxon>
    </lineage>
</organism>
<dbReference type="Proteomes" id="UP000594464">
    <property type="component" value="Chromosome"/>
</dbReference>
<dbReference type="CDD" id="cd06257">
    <property type="entry name" value="DnaJ"/>
    <property type="match status" value="1"/>
</dbReference>
<gene>
    <name evidence="3" type="ORF">G3M78_06900</name>
</gene>
<dbReference type="PRINTS" id="PR00625">
    <property type="entry name" value="JDOMAIN"/>
</dbReference>
<dbReference type="SUPFAM" id="SSF46565">
    <property type="entry name" value="Chaperone J-domain"/>
    <property type="match status" value="1"/>
</dbReference>
<dbReference type="InterPro" id="IPR050817">
    <property type="entry name" value="DjlA_DnaK_co-chaperone"/>
</dbReference>
<evidence type="ECO:0000313" key="3">
    <source>
        <dbReference type="EMBL" id="QPJ65131.1"/>
    </source>
</evidence>
<evidence type="ECO:0000256" key="1">
    <source>
        <dbReference type="SAM" id="MobiDB-lite"/>
    </source>
</evidence>
<dbReference type="InterPro" id="IPR001623">
    <property type="entry name" value="DnaJ_domain"/>
</dbReference>